<reference evidence="2 3" key="1">
    <citation type="submission" date="2019-11" db="EMBL/GenBank/DDBJ databases">
        <title>Genome analysis of Rhizobacterium cereale a novel genus and species isolated from maize roots in North Spain.</title>
        <authorList>
            <person name="Menendez E."/>
            <person name="Flores-Felix J.D."/>
            <person name="Ramirez-Bahena M.-H."/>
            <person name="Igual J.M."/>
            <person name="Garcia-Fraile P."/>
            <person name="Peix A."/>
            <person name="Velazquez E."/>
        </authorList>
    </citation>
    <scope>NUCLEOTIDE SEQUENCE [LARGE SCALE GENOMIC DNA]</scope>
    <source>
        <strain evidence="2 3">RZME27</strain>
    </source>
</reference>
<proteinExistence type="predicted"/>
<dbReference type="AlphaFoldDB" id="A0A6A8AE90"/>
<keyword evidence="1" id="KW-0812">Transmembrane</keyword>
<organism evidence="2 3">
    <name type="scientific">Endobacterium cereale</name>
    <dbReference type="NCBI Taxonomy" id="2663029"/>
    <lineage>
        <taxon>Bacteria</taxon>
        <taxon>Pseudomonadati</taxon>
        <taxon>Pseudomonadota</taxon>
        <taxon>Alphaproteobacteria</taxon>
        <taxon>Hyphomicrobiales</taxon>
        <taxon>Rhizobiaceae</taxon>
        <taxon>Endobacterium</taxon>
    </lineage>
</organism>
<keyword evidence="1" id="KW-1133">Transmembrane helix</keyword>
<dbReference type="EMBL" id="WIXI01000050">
    <property type="protein sequence ID" value="MQY49432.1"/>
    <property type="molecule type" value="Genomic_DNA"/>
</dbReference>
<evidence type="ECO:0000313" key="2">
    <source>
        <dbReference type="EMBL" id="MQY49432.1"/>
    </source>
</evidence>
<feature type="transmembrane region" description="Helical" evidence="1">
    <location>
        <begin position="59"/>
        <end position="75"/>
    </location>
</feature>
<feature type="transmembrane region" description="Helical" evidence="1">
    <location>
        <begin position="35"/>
        <end position="53"/>
    </location>
</feature>
<comment type="caution">
    <text evidence="2">The sequence shown here is derived from an EMBL/GenBank/DDBJ whole genome shotgun (WGS) entry which is preliminary data.</text>
</comment>
<keyword evidence="1" id="KW-0472">Membrane</keyword>
<name>A0A6A8AE90_9HYPH</name>
<evidence type="ECO:0000313" key="3">
    <source>
        <dbReference type="Proteomes" id="UP000435138"/>
    </source>
</evidence>
<dbReference type="RefSeq" id="WP_153359146.1">
    <property type="nucleotide sequence ID" value="NZ_JAYKOO010000001.1"/>
</dbReference>
<evidence type="ECO:0000256" key="1">
    <source>
        <dbReference type="SAM" id="Phobius"/>
    </source>
</evidence>
<keyword evidence="3" id="KW-1185">Reference proteome</keyword>
<protein>
    <submittedName>
        <fullName evidence="2">Uncharacterized protein</fullName>
    </submittedName>
</protein>
<accession>A0A6A8AE90</accession>
<sequence>MTAAHEERSSGFGIDPRDGKLMLGRFRIPMPRSRIGRVTLGVLLVIGGCLGFLPILGFWMVPLGLLVLSVDLAFVRRRRRRIAVWWARRRPRDTR</sequence>
<dbReference type="Proteomes" id="UP000435138">
    <property type="component" value="Unassembled WGS sequence"/>
</dbReference>
<gene>
    <name evidence="2" type="ORF">GAO09_25685</name>
</gene>